<reference evidence="1" key="1">
    <citation type="submission" date="2019-11" db="EMBL/GenBank/DDBJ databases">
        <authorList>
            <person name="Kojima H."/>
        </authorList>
    </citation>
    <scope>NUCLEOTIDE SEQUENCE</scope>
    <source>
        <strain evidence="1">H1576</strain>
    </source>
</reference>
<accession>A0A975GDL3</accession>
<proteinExistence type="predicted"/>
<protein>
    <submittedName>
        <fullName evidence="1">Uncharacterized protein</fullName>
    </submittedName>
</protein>
<name>A0A975GDL3_9BACT</name>
<dbReference type="EMBL" id="CP046072">
    <property type="protein sequence ID" value="QSZ42846.1"/>
    <property type="molecule type" value="Genomic_DNA"/>
</dbReference>
<organism evidence="1 2">
    <name type="scientific">Sulfurimonas aquatica</name>
    <dbReference type="NCBI Taxonomy" id="2672570"/>
    <lineage>
        <taxon>Bacteria</taxon>
        <taxon>Pseudomonadati</taxon>
        <taxon>Campylobacterota</taxon>
        <taxon>Epsilonproteobacteria</taxon>
        <taxon>Campylobacterales</taxon>
        <taxon>Sulfurimonadaceae</taxon>
        <taxon>Sulfurimonas</taxon>
    </lineage>
</organism>
<dbReference type="AlphaFoldDB" id="A0A975GDL3"/>
<evidence type="ECO:0000313" key="2">
    <source>
        <dbReference type="Proteomes" id="UP000671852"/>
    </source>
</evidence>
<dbReference type="KEGG" id="saqt:GJV85_12250"/>
<keyword evidence="2" id="KW-1185">Reference proteome</keyword>
<gene>
    <name evidence="1" type="ORF">GJV85_12250</name>
</gene>
<dbReference type="RefSeq" id="WP_207561658.1">
    <property type="nucleotide sequence ID" value="NZ_CP046072.1"/>
</dbReference>
<dbReference type="Proteomes" id="UP000671852">
    <property type="component" value="Chromosome"/>
</dbReference>
<sequence length="236" mass="27853">MDDKELILQIIDDEISAIKHDVELIELQYHDGYIAFKDSKYKNRCIYELMEEGEADRTLSILRRINKRLSEYESFKTASFMDELIYFFSMFDILDKPSFIKILLDAKYKIKIFQGFTISESDYNRDTATIKKNYEEIKKYSFIETTLIIPDNKSTIVENMLMDLDYLPYNPRDKNTLDIGKVIATTFFGYKRTPQYEKILKKIYSKKELKDTSEPIAIKCVHAPKMLPPQNCGKDF</sequence>
<evidence type="ECO:0000313" key="1">
    <source>
        <dbReference type="EMBL" id="QSZ42846.1"/>
    </source>
</evidence>
<reference evidence="1" key="2">
    <citation type="submission" date="2021-04" db="EMBL/GenBank/DDBJ databases">
        <title>Isolation and characterization of a novel species of the genus Sulfurimonas.</title>
        <authorList>
            <person name="Fukui M."/>
        </authorList>
    </citation>
    <scope>NUCLEOTIDE SEQUENCE</scope>
    <source>
        <strain evidence="1">H1576</strain>
    </source>
</reference>